<dbReference type="GeneID" id="5129016"/>
<dbReference type="KEGG" id="pgu:PGUG_00721"/>
<accession>A5DBR6</accession>
<dbReference type="HOGENOM" id="CLU_141134_0_0_1"/>
<dbReference type="RefSeq" id="XP_001487344.2">
    <property type="nucleotide sequence ID" value="XM_001487294.1"/>
</dbReference>
<sequence length="137" mass="16045">MTENSVPHSELVQLAKRKQQKHAHESKILVDQLRKTLQAIVQANSNEMGVSAPPLLDKIATIHELDKEIDRQLNNDIAMSFEELMNVKSRLQRLIERSNKKLQYDDDKTIVDEMQRRAELIDQELRIFELTMELVRK</sequence>
<dbReference type="Proteomes" id="UP000001997">
    <property type="component" value="Unassembled WGS sequence"/>
</dbReference>
<keyword evidence="2" id="KW-1185">Reference proteome</keyword>
<evidence type="ECO:0000313" key="2">
    <source>
        <dbReference type="Proteomes" id="UP000001997"/>
    </source>
</evidence>
<gene>
    <name evidence="1" type="ORF">PGUG_00721</name>
</gene>
<name>A5DBR6_PICGU</name>
<dbReference type="OMA" id="VIKDCHY"/>
<dbReference type="eggNOG" id="ENOG502RARI">
    <property type="taxonomic scope" value="Eukaryota"/>
</dbReference>
<dbReference type="EMBL" id="CH408155">
    <property type="protein sequence ID" value="EDK36623.2"/>
    <property type="molecule type" value="Genomic_DNA"/>
</dbReference>
<reference evidence="1 2" key="1">
    <citation type="journal article" date="2009" name="Nature">
        <title>Evolution of pathogenicity and sexual reproduction in eight Candida genomes.</title>
        <authorList>
            <person name="Butler G."/>
            <person name="Rasmussen M.D."/>
            <person name="Lin M.F."/>
            <person name="Santos M.A."/>
            <person name="Sakthikumar S."/>
            <person name="Munro C.A."/>
            <person name="Rheinbay E."/>
            <person name="Grabherr M."/>
            <person name="Forche A."/>
            <person name="Reedy J.L."/>
            <person name="Agrafioti I."/>
            <person name="Arnaud M.B."/>
            <person name="Bates S."/>
            <person name="Brown A.J."/>
            <person name="Brunke S."/>
            <person name="Costanzo M.C."/>
            <person name="Fitzpatrick D.A."/>
            <person name="de Groot P.W."/>
            <person name="Harris D."/>
            <person name="Hoyer L.L."/>
            <person name="Hube B."/>
            <person name="Klis F.M."/>
            <person name="Kodira C."/>
            <person name="Lennard N."/>
            <person name="Logue M.E."/>
            <person name="Martin R."/>
            <person name="Neiman A.M."/>
            <person name="Nikolaou E."/>
            <person name="Quail M.A."/>
            <person name="Quinn J."/>
            <person name="Santos M.C."/>
            <person name="Schmitzberger F.F."/>
            <person name="Sherlock G."/>
            <person name="Shah P."/>
            <person name="Silverstein K.A."/>
            <person name="Skrzypek M.S."/>
            <person name="Soll D."/>
            <person name="Staggs R."/>
            <person name="Stansfield I."/>
            <person name="Stumpf M.P."/>
            <person name="Sudbery P.E."/>
            <person name="Srikantha T."/>
            <person name="Zeng Q."/>
            <person name="Berman J."/>
            <person name="Berriman M."/>
            <person name="Heitman J."/>
            <person name="Gow N.A."/>
            <person name="Lorenz M.C."/>
            <person name="Birren B.W."/>
            <person name="Kellis M."/>
            <person name="Cuomo C.A."/>
        </authorList>
    </citation>
    <scope>NUCLEOTIDE SEQUENCE [LARGE SCALE GENOMIC DNA]</scope>
    <source>
        <strain evidence="2">ATCC 6260 / CBS 566 / DSM 6381 / JCM 1539 / NBRC 10279 / NRRL Y-324</strain>
    </source>
</reference>
<dbReference type="InParanoid" id="A5DBR6"/>
<proteinExistence type="predicted"/>
<protein>
    <submittedName>
        <fullName evidence="1">Uncharacterized protein</fullName>
    </submittedName>
</protein>
<evidence type="ECO:0000313" key="1">
    <source>
        <dbReference type="EMBL" id="EDK36623.2"/>
    </source>
</evidence>
<organism evidence="1 2">
    <name type="scientific">Meyerozyma guilliermondii (strain ATCC 6260 / CBS 566 / DSM 6381 / JCM 1539 / NBRC 10279 / NRRL Y-324)</name>
    <name type="common">Yeast</name>
    <name type="synonym">Candida guilliermondii</name>
    <dbReference type="NCBI Taxonomy" id="294746"/>
    <lineage>
        <taxon>Eukaryota</taxon>
        <taxon>Fungi</taxon>
        <taxon>Dikarya</taxon>
        <taxon>Ascomycota</taxon>
        <taxon>Saccharomycotina</taxon>
        <taxon>Pichiomycetes</taxon>
        <taxon>Debaryomycetaceae</taxon>
        <taxon>Meyerozyma</taxon>
    </lineage>
</organism>
<dbReference type="VEuPathDB" id="FungiDB:PGUG_00721"/>
<dbReference type="AlphaFoldDB" id="A5DBR6"/>
<dbReference type="OrthoDB" id="4081497at2759"/>